<evidence type="ECO:0000313" key="9">
    <source>
        <dbReference type="EMBL" id="NBI29800.1"/>
    </source>
</evidence>
<feature type="active site" description="Nucleophile" evidence="7">
    <location>
        <position position="375"/>
    </location>
</feature>
<dbReference type="SUPFAM" id="SSF51445">
    <property type="entry name" value="(Trans)glycosidases"/>
    <property type="match status" value="1"/>
</dbReference>
<dbReference type="PRINTS" id="PR00131">
    <property type="entry name" value="GLHYDRLASE1"/>
</dbReference>
<dbReference type="PANTHER" id="PTHR10353:SF139">
    <property type="entry name" value="6-PHOSPHO-BETA-GLUCOSIDASE GMUD"/>
    <property type="match status" value="1"/>
</dbReference>
<dbReference type="RefSeq" id="WP_160646610.1">
    <property type="nucleotide sequence ID" value="NZ_SIJB01000028.1"/>
</dbReference>
<dbReference type="InterPro" id="IPR001360">
    <property type="entry name" value="Glyco_hydro_1"/>
</dbReference>
<gene>
    <name evidence="9" type="ORF">ERL59_12615</name>
</gene>
<evidence type="ECO:0000256" key="2">
    <source>
        <dbReference type="ARBA" id="ARBA00022801"/>
    </source>
</evidence>
<evidence type="ECO:0000256" key="8">
    <source>
        <dbReference type="RuleBase" id="RU003690"/>
    </source>
</evidence>
<dbReference type="InterPro" id="IPR018120">
    <property type="entry name" value="Glyco_hydro_1_AS"/>
</dbReference>
<evidence type="ECO:0000256" key="3">
    <source>
        <dbReference type="ARBA" id="ARBA00023295"/>
    </source>
</evidence>
<evidence type="ECO:0000313" key="10">
    <source>
        <dbReference type="Proteomes" id="UP000448943"/>
    </source>
</evidence>
<dbReference type="GO" id="GO:0008422">
    <property type="term" value="F:beta-glucosidase activity"/>
    <property type="evidence" value="ECO:0007669"/>
    <property type="project" value="TreeGrafter"/>
</dbReference>
<dbReference type="AlphaFoldDB" id="A0A6N9Q4V4"/>
<protein>
    <recommendedName>
        <fullName evidence="6">Amygdalase</fullName>
    </recommendedName>
    <alternativeName>
        <fullName evidence="4">Cellobiase</fullName>
    </alternativeName>
    <alternativeName>
        <fullName evidence="5">Gentiobiase</fullName>
    </alternativeName>
</protein>
<sequence length="472" mass="55338">MIQTYDDHCGDLQFEFPEHFWWGSSSSATQMEGGAYKDGKGANIWDYWYETEPDRFHHGIGPTQASQFYEKYREDIQLMKATGHNSFRFSISWSRMFAKGVGEVNPKAVSFYNNVINELIEHGIEPFVNLYHFDMPLDMQKIGGWENRDVVKFYVNYAKTCFELFGDRVKKWFTHNEPIVPVECGYLYGHHYPALCDFQKAVQVAYHSMLASAEAIRVYKQLWQDGKIGIIINLTPSYARCAHPEDIKAANIADLLFNRSFLDPSVKGRYPVELVEFLRNHNFLPSFEQEDLKTIKENTIDLLGINYYQPRRIKAKEHIPNPNAPFMPEQFFDYYEMPGRKMNPHRGWEIYEKGIYDILINVKNNYGNIECFISENGMGVENEQRFIDDDGCIHDDYRIDFIKGHLRWVHKAIEEGVNVKGYHLWTFMDNWSWLNAYKNRYGLVSVDLNRDGARKVKKSGHWFSKLAENNGF</sequence>
<comment type="similarity">
    <text evidence="1 8">Belongs to the glycosyl hydrolase 1 family.</text>
</comment>
<keyword evidence="2 9" id="KW-0378">Hydrolase</keyword>
<dbReference type="FunFam" id="3.20.20.80:FF:000004">
    <property type="entry name" value="Beta-glucosidase 6-phospho-beta-glucosidase"/>
    <property type="match status" value="1"/>
</dbReference>
<name>A0A6N9Q4V4_9BACL</name>
<evidence type="ECO:0000256" key="1">
    <source>
        <dbReference type="ARBA" id="ARBA00010838"/>
    </source>
</evidence>
<dbReference type="Proteomes" id="UP000448943">
    <property type="component" value="Unassembled WGS sequence"/>
</dbReference>
<comment type="caution">
    <text evidence="9">The sequence shown here is derived from an EMBL/GenBank/DDBJ whole genome shotgun (WGS) entry which is preliminary data.</text>
</comment>
<evidence type="ECO:0000256" key="6">
    <source>
        <dbReference type="ARBA" id="ARBA00079432"/>
    </source>
</evidence>
<accession>A0A6N9Q4V4</accession>
<dbReference type="GO" id="GO:0005829">
    <property type="term" value="C:cytosol"/>
    <property type="evidence" value="ECO:0007669"/>
    <property type="project" value="TreeGrafter"/>
</dbReference>
<proteinExistence type="inferred from homology"/>
<organism evidence="9 10">
    <name type="scientific">Chengkuizengella marina</name>
    <dbReference type="NCBI Taxonomy" id="2507566"/>
    <lineage>
        <taxon>Bacteria</taxon>
        <taxon>Bacillati</taxon>
        <taxon>Bacillota</taxon>
        <taxon>Bacilli</taxon>
        <taxon>Bacillales</taxon>
        <taxon>Paenibacillaceae</taxon>
        <taxon>Chengkuizengella</taxon>
    </lineage>
</organism>
<dbReference type="PROSITE" id="PS00572">
    <property type="entry name" value="GLYCOSYL_HYDROL_F1_1"/>
    <property type="match status" value="1"/>
</dbReference>
<dbReference type="GO" id="GO:0016052">
    <property type="term" value="P:carbohydrate catabolic process"/>
    <property type="evidence" value="ECO:0007669"/>
    <property type="project" value="TreeGrafter"/>
</dbReference>
<dbReference type="PANTHER" id="PTHR10353">
    <property type="entry name" value="GLYCOSYL HYDROLASE"/>
    <property type="match status" value="1"/>
</dbReference>
<evidence type="ECO:0000256" key="5">
    <source>
        <dbReference type="ARBA" id="ARBA00032194"/>
    </source>
</evidence>
<keyword evidence="3" id="KW-0326">Glycosidase</keyword>
<dbReference type="InterPro" id="IPR017853">
    <property type="entry name" value="GH"/>
</dbReference>
<keyword evidence="10" id="KW-1185">Reference proteome</keyword>
<evidence type="ECO:0000256" key="7">
    <source>
        <dbReference type="PROSITE-ProRule" id="PRU10055"/>
    </source>
</evidence>
<reference evidence="9 10" key="1">
    <citation type="submission" date="2019-01" db="EMBL/GenBank/DDBJ databases">
        <title>Chengkuizengella sp. nov., isolated from deep-sea sediment of East Pacific Ocean.</title>
        <authorList>
            <person name="Yang J."/>
            <person name="Lai Q."/>
            <person name="Shao Z."/>
        </authorList>
    </citation>
    <scope>NUCLEOTIDE SEQUENCE [LARGE SCALE GENOMIC DNA]</scope>
    <source>
        <strain evidence="9 10">YPA3-1-1</strain>
    </source>
</reference>
<evidence type="ECO:0000256" key="4">
    <source>
        <dbReference type="ARBA" id="ARBA00031448"/>
    </source>
</evidence>
<dbReference type="EMBL" id="SIJB01000028">
    <property type="protein sequence ID" value="NBI29800.1"/>
    <property type="molecule type" value="Genomic_DNA"/>
</dbReference>
<dbReference type="OrthoDB" id="108629at2"/>
<dbReference type="Gene3D" id="3.20.20.80">
    <property type="entry name" value="Glycosidases"/>
    <property type="match status" value="1"/>
</dbReference>
<dbReference type="Pfam" id="PF00232">
    <property type="entry name" value="Glyco_hydro_1"/>
    <property type="match status" value="1"/>
</dbReference>